<feature type="compositionally biased region" description="Polar residues" evidence="1">
    <location>
        <begin position="1"/>
        <end position="10"/>
    </location>
</feature>
<name>A0A378JHV8_9GAMM</name>
<evidence type="ECO:0000313" key="2">
    <source>
        <dbReference type="EMBL" id="STX50351.1"/>
    </source>
</evidence>
<dbReference type="Proteomes" id="UP000254794">
    <property type="component" value="Unassembled WGS sequence"/>
</dbReference>
<organism evidence="2 3">
    <name type="scientific">Legionella busanensis</name>
    <dbReference type="NCBI Taxonomy" id="190655"/>
    <lineage>
        <taxon>Bacteria</taxon>
        <taxon>Pseudomonadati</taxon>
        <taxon>Pseudomonadota</taxon>
        <taxon>Gammaproteobacteria</taxon>
        <taxon>Legionellales</taxon>
        <taxon>Legionellaceae</taxon>
        <taxon>Legionella</taxon>
    </lineage>
</organism>
<dbReference type="AlphaFoldDB" id="A0A378JHV8"/>
<proteinExistence type="predicted"/>
<protein>
    <submittedName>
        <fullName evidence="2">Uncharacterized protein</fullName>
    </submittedName>
</protein>
<dbReference type="EMBL" id="UGOD01000001">
    <property type="protein sequence ID" value="STX50351.1"/>
    <property type="molecule type" value="Genomic_DNA"/>
</dbReference>
<evidence type="ECO:0000313" key="3">
    <source>
        <dbReference type="Proteomes" id="UP000254794"/>
    </source>
</evidence>
<gene>
    <name evidence="2" type="ORF">NCTC13316_00427</name>
</gene>
<sequence length="188" mass="21351">MLDTATQGVNSKEKTRKVSQPKTQISNRYLIEQKIIQALSSLFSNKPEAVRQVLIEQADAYMKWQNNKSESSRYNLGLFTRLRHTKLGVSRAKGFKTALKAPDNVVKVFKGHLFNCSTIHNHSLDTFLIEGIAQLCLMDLNLGSTSECLTKENRGLIRDILRNLLNIMDESQQKEIHPSIRPTSIHSE</sequence>
<evidence type="ECO:0000256" key="1">
    <source>
        <dbReference type="SAM" id="MobiDB-lite"/>
    </source>
</evidence>
<dbReference type="RefSeq" id="WP_115330076.1">
    <property type="nucleotide sequence ID" value="NZ_CAAAHP010000009.1"/>
</dbReference>
<accession>A0A378JHV8</accession>
<dbReference type="OrthoDB" id="5654325at2"/>
<reference evidence="2 3" key="1">
    <citation type="submission" date="2018-06" db="EMBL/GenBank/DDBJ databases">
        <authorList>
            <consortium name="Pathogen Informatics"/>
            <person name="Doyle S."/>
        </authorList>
    </citation>
    <scope>NUCLEOTIDE SEQUENCE [LARGE SCALE GENOMIC DNA]</scope>
    <source>
        <strain evidence="2 3">NCTC13316</strain>
    </source>
</reference>
<feature type="region of interest" description="Disordered" evidence="1">
    <location>
        <begin position="1"/>
        <end position="22"/>
    </location>
</feature>
<keyword evidence="3" id="KW-1185">Reference proteome</keyword>